<feature type="region of interest" description="Disordered" evidence="1">
    <location>
        <begin position="189"/>
        <end position="212"/>
    </location>
</feature>
<dbReference type="Pfam" id="PF13568">
    <property type="entry name" value="OMP_b-brl_2"/>
    <property type="match status" value="1"/>
</dbReference>
<gene>
    <name evidence="4" type="ORF">GQN54_02510</name>
</gene>
<evidence type="ECO:0000256" key="2">
    <source>
        <dbReference type="SAM" id="Phobius"/>
    </source>
</evidence>
<evidence type="ECO:0000256" key="1">
    <source>
        <dbReference type="SAM" id="MobiDB-lite"/>
    </source>
</evidence>
<name>A0A6N9NGM4_9FLAO</name>
<reference evidence="4 5" key="1">
    <citation type="submission" date="2019-12" db="EMBL/GenBank/DDBJ databases">
        <authorList>
            <person name="Zhao J."/>
        </authorList>
    </citation>
    <scope>NUCLEOTIDE SEQUENCE [LARGE SCALE GENOMIC DNA]</scope>
    <source>
        <strain evidence="4 5">S-15</strain>
    </source>
</reference>
<dbReference type="EMBL" id="WWNE01000003">
    <property type="protein sequence ID" value="NBG64972.1"/>
    <property type="molecule type" value="Genomic_DNA"/>
</dbReference>
<evidence type="ECO:0000259" key="3">
    <source>
        <dbReference type="Pfam" id="PF13568"/>
    </source>
</evidence>
<protein>
    <submittedName>
        <fullName evidence="4">Outer membrane beta-barrel protein</fullName>
    </submittedName>
</protein>
<feature type="transmembrane region" description="Helical" evidence="2">
    <location>
        <begin position="53"/>
        <end position="71"/>
    </location>
</feature>
<comment type="caution">
    <text evidence="4">The sequence shown here is derived from an EMBL/GenBank/DDBJ whole genome shotgun (WGS) entry which is preliminary data.</text>
</comment>
<dbReference type="RefSeq" id="WP_160631623.1">
    <property type="nucleotide sequence ID" value="NZ_WWNE01000003.1"/>
</dbReference>
<keyword evidence="2" id="KW-0812">Transmembrane</keyword>
<evidence type="ECO:0000313" key="5">
    <source>
        <dbReference type="Proteomes" id="UP000470771"/>
    </source>
</evidence>
<organism evidence="4 5">
    <name type="scientific">Acidiluteibacter ferrifornacis</name>
    <dbReference type="NCBI Taxonomy" id="2692424"/>
    <lineage>
        <taxon>Bacteria</taxon>
        <taxon>Pseudomonadati</taxon>
        <taxon>Bacteroidota</taxon>
        <taxon>Flavobacteriia</taxon>
        <taxon>Flavobacteriales</taxon>
        <taxon>Cryomorphaceae</taxon>
        <taxon>Acidiluteibacter</taxon>
    </lineage>
</organism>
<keyword evidence="5" id="KW-1185">Reference proteome</keyword>
<sequence>MFNEEGNHIDELFRLALKGHQETPPASAWDNIVEKRSFGHILLNQISLNWKNFLFLTFVFATAGIAIVFGTDTTNKDSNVAAKPIPVDKSVGYANSHLLLASHSPSAGSINGLRQAELNTPQIQKHEFESIIHSNNTIANHTVQINNTILSSQNIVRKNNTKSDHLSNQPFEKKESEEQIIHSSITKLDENKKSNRPNSLINDNNLLNDGASISNSSNRLKEVVQPINDIESKIELLSSMKVSTLSLLNEKTLALDSNYYKPFEKRKITLKNHLFVNFKIGPEFHQTNYISNNKEYIDYVQARKNSTSSKIGGSLQLTLSYYMHNNVFIESGFRYNQIKEEVNYETYTVLSETTVIDSTLLGYKVGPTGEPVPIYEISERTEIEKDITKTNSVNVYHTLSIPVLVGYQLDFNRFSFQLKTGASISLISSRSGSIVGHHENEIIKLGGSSDPYKNAMVYNWELAGSVGYQLSEKVHLIIEPTYRTSLNSLTKTDGSLSEKNKTFGFLTGIRFKL</sequence>
<keyword evidence="2" id="KW-1133">Transmembrane helix</keyword>
<feature type="domain" description="Outer membrane protein beta-barrel" evidence="3">
    <location>
        <begin position="292"/>
        <end position="490"/>
    </location>
</feature>
<proteinExistence type="predicted"/>
<evidence type="ECO:0000313" key="4">
    <source>
        <dbReference type="EMBL" id="NBG64972.1"/>
    </source>
</evidence>
<keyword evidence="2" id="KW-0472">Membrane</keyword>
<dbReference type="Proteomes" id="UP000470771">
    <property type="component" value="Unassembled WGS sequence"/>
</dbReference>
<accession>A0A6N9NGM4</accession>
<dbReference type="InterPro" id="IPR025665">
    <property type="entry name" value="Beta-barrel_OMP_2"/>
</dbReference>
<dbReference type="AlphaFoldDB" id="A0A6N9NGM4"/>